<feature type="domain" description="4Fe-4S ferredoxin-type" evidence="8">
    <location>
        <begin position="54"/>
        <end position="84"/>
    </location>
</feature>
<dbReference type="GO" id="GO:0046872">
    <property type="term" value="F:metal ion binding"/>
    <property type="evidence" value="ECO:0007669"/>
    <property type="project" value="UniProtKB-KW"/>
</dbReference>
<evidence type="ECO:0000256" key="2">
    <source>
        <dbReference type="ARBA" id="ARBA00010277"/>
    </source>
</evidence>
<evidence type="ECO:0000256" key="4">
    <source>
        <dbReference type="ARBA" id="ARBA00022723"/>
    </source>
</evidence>
<organism evidence="9">
    <name type="scientific">uncultured prokaryote</name>
    <dbReference type="NCBI Taxonomy" id="198431"/>
    <lineage>
        <taxon>unclassified sequences</taxon>
        <taxon>environmental samples</taxon>
    </lineage>
</organism>
<keyword evidence="4" id="KW-0479">Metal-binding</keyword>
<keyword evidence="6" id="KW-0408">Iron</keyword>
<dbReference type="Pfam" id="PF12838">
    <property type="entry name" value="Fer4_7"/>
    <property type="match status" value="1"/>
</dbReference>
<feature type="domain" description="4Fe-4S ferredoxin-type" evidence="8">
    <location>
        <begin position="100"/>
        <end position="129"/>
    </location>
</feature>
<dbReference type="InterPro" id="IPR017896">
    <property type="entry name" value="4Fe4S_Fe-S-bd"/>
</dbReference>
<dbReference type="SUPFAM" id="SSF54862">
    <property type="entry name" value="4Fe-4S ferredoxins"/>
    <property type="match status" value="1"/>
</dbReference>
<dbReference type="GO" id="GO:0016020">
    <property type="term" value="C:membrane"/>
    <property type="evidence" value="ECO:0007669"/>
    <property type="project" value="InterPro"/>
</dbReference>
<comment type="cofactor">
    <cofactor evidence="1">
        <name>[4Fe-4S] cluster</name>
        <dbReference type="ChEBI" id="CHEBI:49883"/>
    </cofactor>
</comment>
<reference evidence="9" key="1">
    <citation type="journal article" date="2005" name="Environ. Microbiol.">
        <title>Genetic and functional properties of uncultivated thermophilic crenarchaeotes from a subsurface gold mine as revealed by analysis of genome fragments.</title>
        <authorList>
            <person name="Nunoura T."/>
            <person name="Hirayama H."/>
            <person name="Takami H."/>
            <person name="Oida H."/>
            <person name="Nishi S."/>
            <person name="Shimamura S."/>
            <person name="Suzuki Y."/>
            <person name="Inagaki F."/>
            <person name="Takai K."/>
            <person name="Nealson K.H."/>
            <person name="Horikoshi K."/>
        </authorList>
    </citation>
    <scope>NUCLEOTIDE SEQUENCE</scope>
</reference>
<comment type="similarity">
    <text evidence="2">Belongs to the complex I 23 kDa subunit family.</text>
</comment>
<evidence type="ECO:0000256" key="5">
    <source>
        <dbReference type="ARBA" id="ARBA00022967"/>
    </source>
</evidence>
<keyword evidence="5" id="KW-1278">Translocase</keyword>
<dbReference type="PANTHER" id="PTHR10849">
    <property type="entry name" value="NADH DEHYDROGENASE UBIQUINONE IRON-SULFUR PROTEIN 8, MITOCHONDRIAL"/>
    <property type="match status" value="1"/>
</dbReference>
<protein>
    <submittedName>
        <fullName evidence="9">NADH dehydrogenase I subunit I</fullName>
    </submittedName>
</protein>
<dbReference type="Gene3D" id="3.30.70.3270">
    <property type="match status" value="1"/>
</dbReference>
<evidence type="ECO:0000256" key="3">
    <source>
        <dbReference type="ARBA" id="ARBA00022485"/>
    </source>
</evidence>
<keyword evidence="3" id="KW-0004">4Fe-4S</keyword>
<gene>
    <name evidence="9" type="ORF">HGMM_F31F10C29</name>
</gene>
<evidence type="ECO:0000313" key="9">
    <source>
        <dbReference type="EMBL" id="BAL55839.1"/>
    </source>
</evidence>
<dbReference type="NCBIfam" id="NF004537">
    <property type="entry name" value="PRK05888.1-3"/>
    <property type="match status" value="1"/>
</dbReference>
<dbReference type="PROSITE" id="PS00198">
    <property type="entry name" value="4FE4S_FER_1"/>
    <property type="match status" value="1"/>
</dbReference>
<evidence type="ECO:0000256" key="1">
    <source>
        <dbReference type="ARBA" id="ARBA00001966"/>
    </source>
</evidence>
<proteinExistence type="inferred from homology"/>
<dbReference type="GO" id="GO:0003954">
    <property type="term" value="F:NADH dehydrogenase activity"/>
    <property type="evidence" value="ECO:0007669"/>
    <property type="project" value="TreeGrafter"/>
</dbReference>
<dbReference type="NCBIfam" id="TIGR01971">
    <property type="entry name" value="NuoI"/>
    <property type="match status" value="1"/>
</dbReference>
<sequence length="163" mass="18568">MRNRNGWQRVVVEGAAILKGMAVTLRHLFRPPVTVQYPEQRPKIAGRFKGRHWLTLYADGTERCVGCELCVIVCPSQAIYVKAAENTPEHRVSRGERYAEEFQINMLRCIFCGFCEEACPTGAIVLGRDFELADYRREALIYTKSMLQEPYPGASGRDPNREV</sequence>
<reference evidence="9" key="2">
    <citation type="journal article" date="2012" name="PLoS ONE">
        <title>A Deeply Branching Thermophilic Bacterium with an Ancient Acetyl-CoA Pathway Dominates a Subsurface Ecosystem.</title>
        <authorList>
            <person name="Takami H."/>
            <person name="Noguchi H."/>
            <person name="Takaki Y."/>
            <person name="Uchiyama I."/>
            <person name="Toyoda A."/>
            <person name="Nishi S."/>
            <person name="Chee G.-J."/>
            <person name="Arai W."/>
            <person name="Nunoura T."/>
            <person name="Itoh T."/>
            <person name="Hattori M."/>
            <person name="Takai K."/>
        </authorList>
    </citation>
    <scope>NUCLEOTIDE SEQUENCE</scope>
</reference>
<evidence type="ECO:0000256" key="7">
    <source>
        <dbReference type="ARBA" id="ARBA00023014"/>
    </source>
</evidence>
<evidence type="ECO:0000259" key="8">
    <source>
        <dbReference type="PROSITE" id="PS51379"/>
    </source>
</evidence>
<dbReference type="PANTHER" id="PTHR10849:SF20">
    <property type="entry name" value="NADH DEHYDROGENASE [UBIQUINONE] IRON-SULFUR PROTEIN 8, MITOCHONDRIAL"/>
    <property type="match status" value="1"/>
</dbReference>
<dbReference type="EMBL" id="AP011730">
    <property type="protein sequence ID" value="BAL55839.1"/>
    <property type="molecule type" value="Genomic_DNA"/>
</dbReference>
<name>H5SI53_9ZZZZ</name>
<dbReference type="PROSITE" id="PS51379">
    <property type="entry name" value="4FE4S_FER_2"/>
    <property type="match status" value="2"/>
</dbReference>
<dbReference type="InterPro" id="IPR017900">
    <property type="entry name" value="4Fe4S_Fe_S_CS"/>
</dbReference>
<keyword evidence="7" id="KW-0411">Iron-sulfur</keyword>
<evidence type="ECO:0000256" key="6">
    <source>
        <dbReference type="ARBA" id="ARBA00023004"/>
    </source>
</evidence>
<dbReference type="AlphaFoldDB" id="H5SI53"/>
<dbReference type="HAMAP" id="MF_01351">
    <property type="entry name" value="NDH1_NuoI"/>
    <property type="match status" value="1"/>
</dbReference>
<accession>H5SI53</accession>
<dbReference type="InterPro" id="IPR010226">
    <property type="entry name" value="NADH_quinone_OxRdtase_chainI"/>
</dbReference>
<dbReference type="GO" id="GO:0009060">
    <property type="term" value="P:aerobic respiration"/>
    <property type="evidence" value="ECO:0007669"/>
    <property type="project" value="TreeGrafter"/>
</dbReference>
<dbReference type="GO" id="GO:0051539">
    <property type="term" value="F:4 iron, 4 sulfur cluster binding"/>
    <property type="evidence" value="ECO:0007669"/>
    <property type="project" value="UniProtKB-KW"/>
</dbReference>